<evidence type="ECO:0000256" key="1">
    <source>
        <dbReference type="SAM" id="MobiDB-lite"/>
    </source>
</evidence>
<keyword evidence="2" id="KW-0812">Transmembrane</keyword>
<name>A0A8H4AS63_GIGMA</name>
<comment type="caution">
    <text evidence="3">The sequence shown here is derived from an EMBL/GenBank/DDBJ whole genome shotgun (WGS) entry which is preliminary data.</text>
</comment>
<evidence type="ECO:0008006" key="5">
    <source>
        <dbReference type="Google" id="ProtNLM"/>
    </source>
</evidence>
<protein>
    <recommendedName>
        <fullName evidence="5">Transmembrane protein</fullName>
    </recommendedName>
</protein>
<dbReference type="EMBL" id="WTPW01000285">
    <property type="protein sequence ID" value="KAF0526858.1"/>
    <property type="molecule type" value="Genomic_DNA"/>
</dbReference>
<keyword evidence="2" id="KW-1133">Transmembrane helix</keyword>
<proteinExistence type="predicted"/>
<feature type="region of interest" description="Disordered" evidence="1">
    <location>
        <begin position="1"/>
        <end position="35"/>
    </location>
</feature>
<feature type="compositionally biased region" description="Low complexity" evidence="1">
    <location>
        <begin position="1"/>
        <end position="18"/>
    </location>
</feature>
<evidence type="ECO:0000256" key="2">
    <source>
        <dbReference type="SAM" id="Phobius"/>
    </source>
</evidence>
<evidence type="ECO:0000313" key="4">
    <source>
        <dbReference type="Proteomes" id="UP000439903"/>
    </source>
</evidence>
<dbReference type="Proteomes" id="UP000439903">
    <property type="component" value="Unassembled WGS sequence"/>
</dbReference>
<evidence type="ECO:0000313" key="3">
    <source>
        <dbReference type="EMBL" id="KAF0526858.1"/>
    </source>
</evidence>
<accession>A0A8H4AS63</accession>
<reference evidence="3 4" key="1">
    <citation type="journal article" date="2019" name="Environ. Microbiol.">
        <title>At the nexus of three kingdoms: the genome of the mycorrhizal fungus Gigaspora margarita provides insights into plant, endobacterial and fungal interactions.</title>
        <authorList>
            <person name="Venice F."/>
            <person name="Ghignone S."/>
            <person name="Salvioli di Fossalunga A."/>
            <person name="Amselem J."/>
            <person name="Novero M."/>
            <person name="Xianan X."/>
            <person name="Sedzielewska Toro K."/>
            <person name="Morin E."/>
            <person name="Lipzen A."/>
            <person name="Grigoriev I.V."/>
            <person name="Henrissat B."/>
            <person name="Martin F.M."/>
            <person name="Bonfante P."/>
        </authorList>
    </citation>
    <scope>NUCLEOTIDE SEQUENCE [LARGE SCALE GENOMIC DNA]</scope>
    <source>
        <strain evidence="3 4">BEG34</strain>
    </source>
</reference>
<dbReference type="AlphaFoldDB" id="A0A8H4AS63"/>
<feature type="transmembrane region" description="Helical" evidence="2">
    <location>
        <begin position="185"/>
        <end position="206"/>
    </location>
</feature>
<feature type="transmembrane region" description="Helical" evidence="2">
    <location>
        <begin position="124"/>
        <end position="144"/>
    </location>
</feature>
<organism evidence="3 4">
    <name type="scientific">Gigaspora margarita</name>
    <dbReference type="NCBI Taxonomy" id="4874"/>
    <lineage>
        <taxon>Eukaryota</taxon>
        <taxon>Fungi</taxon>
        <taxon>Fungi incertae sedis</taxon>
        <taxon>Mucoromycota</taxon>
        <taxon>Glomeromycotina</taxon>
        <taxon>Glomeromycetes</taxon>
        <taxon>Diversisporales</taxon>
        <taxon>Gigasporaceae</taxon>
        <taxon>Gigaspora</taxon>
    </lineage>
</organism>
<keyword evidence="4" id="KW-1185">Reference proteome</keyword>
<gene>
    <name evidence="3" type="ORF">F8M41_013973</name>
</gene>
<keyword evidence="2" id="KW-0472">Membrane</keyword>
<sequence length="208" mass="23395">MSESYNLESESIELNESTTKNDKGKKTKGIDIKNDNIASGSNTDDTVVPALSLNERKIYDKLDDDVKRFFLESITKARNEGKEVGKEEERKKGKFYFNTFYASFTIVSAIAVDLVIKYMDHENFVSILNGMIFLLQIFWSFLLVVRESPKIRKYRYYTATIVLLLLGAIIAAILIGVNITPTVALPWAGVGVICSNVARDFFALVIEA</sequence>
<feature type="transmembrane region" description="Helical" evidence="2">
    <location>
        <begin position="156"/>
        <end position="179"/>
    </location>
</feature>
<dbReference type="OrthoDB" id="10531622at2759"/>
<feature type="compositionally biased region" description="Basic and acidic residues" evidence="1">
    <location>
        <begin position="19"/>
        <end position="34"/>
    </location>
</feature>
<feature type="transmembrane region" description="Helical" evidence="2">
    <location>
        <begin position="95"/>
        <end position="118"/>
    </location>
</feature>